<reference evidence="1" key="2">
    <citation type="journal article" date="2015" name="Fish Shellfish Immunol.">
        <title>Early steps in the European eel (Anguilla anguilla)-Vibrio vulnificus interaction in the gills: Role of the RtxA13 toxin.</title>
        <authorList>
            <person name="Callol A."/>
            <person name="Pajuelo D."/>
            <person name="Ebbesson L."/>
            <person name="Teles M."/>
            <person name="MacKenzie S."/>
            <person name="Amaro C."/>
        </authorList>
    </citation>
    <scope>NUCLEOTIDE SEQUENCE</scope>
</reference>
<proteinExistence type="predicted"/>
<protein>
    <submittedName>
        <fullName evidence="1">Uncharacterized protein</fullName>
    </submittedName>
</protein>
<dbReference type="AlphaFoldDB" id="A0A0E9RIV4"/>
<sequence length="44" mass="4650">MGGALILESAVLLHLAGEGGLLAPRHDWHLNGRAYGIFSSHKLA</sequence>
<organism evidence="1">
    <name type="scientific">Anguilla anguilla</name>
    <name type="common">European freshwater eel</name>
    <name type="synonym">Muraena anguilla</name>
    <dbReference type="NCBI Taxonomy" id="7936"/>
    <lineage>
        <taxon>Eukaryota</taxon>
        <taxon>Metazoa</taxon>
        <taxon>Chordata</taxon>
        <taxon>Craniata</taxon>
        <taxon>Vertebrata</taxon>
        <taxon>Euteleostomi</taxon>
        <taxon>Actinopterygii</taxon>
        <taxon>Neopterygii</taxon>
        <taxon>Teleostei</taxon>
        <taxon>Anguilliformes</taxon>
        <taxon>Anguillidae</taxon>
        <taxon>Anguilla</taxon>
    </lineage>
</organism>
<name>A0A0E9RIV4_ANGAN</name>
<dbReference type="EMBL" id="GBXM01080329">
    <property type="protein sequence ID" value="JAH28248.1"/>
    <property type="molecule type" value="Transcribed_RNA"/>
</dbReference>
<evidence type="ECO:0000313" key="1">
    <source>
        <dbReference type="EMBL" id="JAH28248.1"/>
    </source>
</evidence>
<reference evidence="1" key="1">
    <citation type="submission" date="2014-11" db="EMBL/GenBank/DDBJ databases">
        <authorList>
            <person name="Amaro Gonzalez C."/>
        </authorList>
    </citation>
    <scope>NUCLEOTIDE SEQUENCE</scope>
</reference>
<accession>A0A0E9RIV4</accession>